<evidence type="ECO:0000256" key="1">
    <source>
        <dbReference type="SAM" id="Phobius"/>
    </source>
</evidence>
<keyword evidence="1" id="KW-1133">Transmembrane helix</keyword>
<keyword evidence="1" id="KW-0812">Transmembrane</keyword>
<protein>
    <recommendedName>
        <fullName evidence="4">TIGR00304 family protein</fullName>
    </recommendedName>
</protein>
<gene>
    <name evidence="2" type="ORF">B9Q03_03255</name>
</gene>
<organism evidence="2 3">
    <name type="scientific">Candidatus Marsarchaeota G2 archaeon OSP_D</name>
    <dbReference type="NCBI Taxonomy" id="1978157"/>
    <lineage>
        <taxon>Archaea</taxon>
        <taxon>Candidatus Marsarchaeota</taxon>
        <taxon>Candidatus Marsarchaeota group 2</taxon>
    </lineage>
</organism>
<feature type="transmembrane region" description="Helical" evidence="1">
    <location>
        <begin position="34"/>
        <end position="53"/>
    </location>
</feature>
<reference evidence="2 3" key="1">
    <citation type="submission" date="2017-04" db="EMBL/GenBank/DDBJ databases">
        <title>Novel microbial lineages endemic to geothermal iron-oxide mats fill important gaps in the evolutionary history of Archaea.</title>
        <authorList>
            <person name="Jay Z.J."/>
            <person name="Beam J.P."/>
            <person name="Dlakic M."/>
            <person name="Rusch D.B."/>
            <person name="Kozubal M.A."/>
            <person name="Inskeep W.P."/>
        </authorList>
    </citation>
    <scope>NUCLEOTIDE SEQUENCE [LARGE SCALE GENOMIC DNA]</scope>
    <source>
        <strain evidence="2">OSP_D</strain>
    </source>
</reference>
<evidence type="ECO:0008006" key="4">
    <source>
        <dbReference type="Google" id="ProtNLM"/>
    </source>
</evidence>
<comment type="caution">
    <text evidence="2">The sequence shown here is derived from an EMBL/GenBank/DDBJ whole genome shotgun (WGS) entry which is preliminary data.</text>
</comment>
<dbReference type="InterPro" id="IPR002849">
    <property type="entry name" value="DUF131"/>
</dbReference>
<accession>A0A2R6AZE6</accession>
<evidence type="ECO:0000313" key="2">
    <source>
        <dbReference type="EMBL" id="PSN91744.1"/>
    </source>
</evidence>
<dbReference type="NCBIfam" id="TIGR00304">
    <property type="entry name" value="TIGR00304 family membrane protein"/>
    <property type="match status" value="1"/>
</dbReference>
<sequence length="87" mass="9571">MFRVFLVLIFVGFLLIFTATTLIALTSNTQSTTSVGGVILIGPIPIVFGYGRLAPQLSELAIILTIIAIILFLSPFFINRKRYQASH</sequence>
<dbReference type="EMBL" id="NEXE01000018">
    <property type="protein sequence ID" value="PSN91744.1"/>
    <property type="molecule type" value="Genomic_DNA"/>
</dbReference>
<dbReference type="AlphaFoldDB" id="A0A2R6AZE6"/>
<dbReference type="Proteomes" id="UP000240322">
    <property type="component" value="Unassembled WGS sequence"/>
</dbReference>
<keyword evidence="1" id="KW-0472">Membrane</keyword>
<dbReference type="Pfam" id="PF01998">
    <property type="entry name" value="DUF131"/>
    <property type="match status" value="1"/>
</dbReference>
<name>A0A2R6AZE6_9ARCH</name>
<proteinExistence type="predicted"/>
<feature type="transmembrane region" description="Helical" evidence="1">
    <location>
        <begin position="60"/>
        <end position="78"/>
    </location>
</feature>
<evidence type="ECO:0000313" key="3">
    <source>
        <dbReference type="Proteomes" id="UP000240322"/>
    </source>
</evidence>